<evidence type="ECO:0000313" key="3">
    <source>
        <dbReference type="Proteomes" id="UP000619376"/>
    </source>
</evidence>
<dbReference type="SUPFAM" id="SSF53383">
    <property type="entry name" value="PLP-dependent transferases"/>
    <property type="match status" value="1"/>
</dbReference>
<accession>A0ABQ3JSB3</accession>
<dbReference type="Gene3D" id="3.40.640.10">
    <property type="entry name" value="Type I PLP-dependent aspartate aminotransferase-like (Major domain)"/>
    <property type="match status" value="1"/>
</dbReference>
<evidence type="ECO:0000313" key="2">
    <source>
        <dbReference type="EMBL" id="GHF47937.1"/>
    </source>
</evidence>
<keyword evidence="3" id="KW-1185">Reference proteome</keyword>
<dbReference type="Pfam" id="PF00266">
    <property type="entry name" value="Aminotran_5"/>
    <property type="match status" value="1"/>
</dbReference>
<dbReference type="InterPro" id="IPR015421">
    <property type="entry name" value="PyrdxlP-dep_Trfase_major"/>
</dbReference>
<protein>
    <submittedName>
        <fullName evidence="2">Cysteine desulfurase-like protein</fullName>
    </submittedName>
</protein>
<gene>
    <name evidence="2" type="ORF">GCM10017781_25340</name>
</gene>
<dbReference type="InterPro" id="IPR015424">
    <property type="entry name" value="PyrdxlP-dep_Trfase"/>
</dbReference>
<dbReference type="Proteomes" id="UP000619376">
    <property type="component" value="Unassembled WGS sequence"/>
</dbReference>
<dbReference type="PANTHER" id="PTHR43586:SF21">
    <property type="entry name" value="PYRIDOXAL PHOSPHATE (PLP)-DEPENDENT ASPARTATE AMINOTRANSFERASE SUPERFAMILY"/>
    <property type="match status" value="1"/>
</dbReference>
<organism evidence="2 3">
    <name type="scientific">Deinococcus metalli</name>
    <dbReference type="NCBI Taxonomy" id="1141878"/>
    <lineage>
        <taxon>Bacteria</taxon>
        <taxon>Thermotogati</taxon>
        <taxon>Deinococcota</taxon>
        <taxon>Deinococci</taxon>
        <taxon>Deinococcales</taxon>
        <taxon>Deinococcaceae</taxon>
        <taxon>Deinococcus</taxon>
    </lineage>
</organism>
<dbReference type="InterPro" id="IPR011340">
    <property type="entry name" value="Cys_dSase-rel"/>
</dbReference>
<feature type="domain" description="Aminotransferase class V" evidence="1">
    <location>
        <begin position="34"/>
        <end position="405"/>
    </location>
</feature>
<dbReference type="InterPro" id="IPR015422">
    <property type="entry name" value="PyrdxlP-dep_Trfase_small"/>
</dbReference>
<evidence type="ECO:0000259" key="1">
    <source>
        <dbReference type="Pfam" id="PF00266"/>
    </source>
</evidence>
<name>A0ABQ3JSB3_9DEIO</name>
<proteinExistence type="predicted"/>
<dbReference type="InterPro" id="IPR000192">
    <property type="entry name" value="Aminotrans_V_dom"/>
</dbReference>
<dbReference type="NCBIfam" id="TIGR01976">
    <property type="entry name" value="am_tr_V_VC1184"/>
    <property type="match status" value="1"/>
</dbReference>
<reference evidence="3" key="1">
    <citation type="journal article" date="2019" name="Int. J. Syst. Evol. Microbiol.">
        <title>The Global Catalogue of Microorganisms (GCM) 10K type strain sequencing project: providing services to taxonomists for standard genome sequencing and annotation.</title>
        <authorList>
            <consortium name="The Broad Institute Genomics Platform"/>
            <consortium name="The Broad Institute Genome Sequencing Center for Infectious Disease"/>
            <person name="Wu L."/>
            <person name="Ma J."/>
        </authorList>
    </citation>
    <scope>NUCLEOTIDE SEQUENCE [LARGE SCALE GENOMIC DNA]</scope>
    <source>
        <strain evidence="3">CGMCC 1.18437</strain>
    </source>
</reference>
<dbReference type="Gene3D" id="3.90.1150.10">
    <property type="entry name" value="Aspartate Aminotransferase, domain 1"/>
    <property type="match status" value="1"/>
</dbReference>
<comment type="caution">
    <text evidence="2">The sequence shown here is derived from an EMBL/GenBank/DDBJ whole genome shotgun (WGS) entry which is preliminary data.</text>
</comment>
<dbReference type="EMBL" id="BNAJ01000006">
    <property type="protein sequence ID" value="GHF47937.1"/>
    <property type="molecule type" value="Genomic_DNA"/>
</dbReference>
<sequence length="410" mass="43029">MGGPLYAAGMTTSTAVPSAGLRAQFPPLRSGRAYLDNAAGGLLPERSVQAISAHLTEFGAVNAMPSHAPGRAVLDLKHRARAGTALFLNADPADVALGPSATALAFRVAAGLARWWGPGDEVIVSGLEHEANASPWRELERVGVTVRVWHARQPDMRLHPDDLAALLSPRTRLVSVTAASNVLGVTPDIPTITAQVRAAGAWTAVDAVHAAPHTLPDVQAWGADIVTFSPYKVFGPHLGALWLRPGVREQLPWPRLSFVPTGDITGLEHGTPQFELLAGWLATLDYLRDLGGAGTLDRAALDRAYAQIAALESPVAARLLGGLLDTPGVTVYGPRSMDGRVGTVAFRVGTEAPDVTAARLSERGVDVGAGHFYAVQPLTDLGLYPAGVVRASIAHYTTREDVEALIAGVS</sequence>
<dbReference type="PANTHER" id="PTHR43586">
    <property type="entry name" value="CYSTEINE DESULFURASE"/>
    <property type="match status" value="1"/>
</dbReference>